<evidence type="ECO:0000256" key="1">
    <source>
        <dbReference type="ARBA" id="ARBA00004429"/>
    </source>
</evidence>
<evidence type="ECO:0000256" key="7">
    <source>
        <dbReference type="ARBA" id="ARBA00022692"/>
    </source>
</evidence>
<comment type="caution">
    <text evidence="14">The sequence shown here is derived from an EMBL/GenBank/DDBJ whole genome shotgun (WGS) entry which is preliminary data.</text>
</comment>
<name>A0ABU9D927_9PROT</name>
<evidence type="ECO:0000256" key="6">
    <source>
        <dbReference type="ARBA" id="ARBA00022538"/>
    </source>
</evidence>
<dbReference type="PIRSF" id="PIRSF006247">
    <property type="entry name" value="TrkH"/>
    <property type="match status" value="1"/>
</dbReference>
<dbReference type="PANTHER" id="PTHR32024">
    <property type="entry name" value="TRK SYSTEM POTASSIUM UPTAKE PROTEIN TRKG-RELATED"/>
    <property type="match status" value="1"/>
</dbReference>
<keyword evidence="4 12" id="KW-1003">Cell membrane</keyword>
<dbReference type="Proteomes" id="UP001446205">
    <property type="component" value="Unassembled WGS sequence"/>
</dbReference>
<keyword evidence="15" id="KW-1185">Reference proteome</keyword>
<keyword evidence="3 12" id="KW-0813">Transport</keyword>
<evidence type="ECO:0000256" key="9">
    <source>
        <dbReference type="ARBA" id="ARBA00022989"/>
    </source>
</evidence>
<keyword evidence="10 12" id="KW-0406">Ion transport</keyword>
<feature type="transmembrane region" description="Helical" evidence="13">
    <location>
        <begin position="458"/>
        <end position="483"/>
    </location>
</feature>
<feature type="transmembrane region" description="Helical" evidence="13">
    <location>
        <begin position="185"/>
        <end position="203"/>
    </location>
</feature>
<evidence type="ECO:0000256" key="11">
    <source>
        <dbReference type="ARBA" id="ARBA00023136"/>
    </source>
</evidence>
<dbReference type="PANTHER" id="PTHR32024:SF2">
    <property type="entry name" value="TRK SYSTEM POTASSIUM UPTAKE PROTEIN TRKG-RELATED"/>
    <property type="match status" value="1"/>
</dbReference>
<evidence type="ECO:0000256" key="8">
    <source>
        <dbReference type="ARBA" id="ARBA00022958"/>
    </source>
</evidence>
<feature type="transmembrane region" description="Helical" evidence="13">
    <location>
        <begin position="237"/>
        <end position="255"/>
    </location>
</feature>
<reference evidence="14 15" key="1">
    <citation type="submission" date="2024-04" db="EMBL/GenBank/DDBJ databases">
        <authorList>
            <person name="Abashina T."/>
            <person name="Shaikin A."/>
        </authorList>
    </citation>
    <scope>NUCLEOTIDE SEQUENCE [LARGE SCALE GENOMIC DNA]</scope>
    <source>
        <strain evidence="14 15">AAFK</strain>
    </source>
</reference>
<evidence type="ECO:0000256" key="2">
    <source>
        <dbReference type="ARBA" id="ARBA00009137"/>
    </source>
</evidence>
<protein>
    <recommendedName>
        <fullName evidence="12">Trk system potassium uptake protein</fullName>
    </recommendedName>
</protein>
<feature type="transmembrane region" description="Helical" evidence="13">
    <location>
        <begin position="276"/>
        <end position="293"/>
    </location>
</feature>
<feature type="transmembrane region" description="Helical" evidence="13">
    <location>
        <begin position="331"/>
        <end position="354"/>
    </location>
</feature>
<comment type="function">
    <text evidence="12">Low-affinity potassium transport system. Interacts with Trk system potassium uptake protein TrkA.</text>
</comment>
<keyword evidence="6 12" id="KW-0633">Potassium transport</keyword>
<dbReference type="EMBL" id="JBBPCO010000005">
    <property type="protein sequence ID" value="MEK8089476.1"/>
    <property type="molecule type" value="Genomic_DNA"/>
</dbReference>
<evidence type="ECO:0000313" key="15">
    <source>
        <dbReference type="Proteomes" id="UP001446205"/>
    </source>
</evidence>
<keyword evidence="5 12" id="KW-0997">Cell inner membrane</keyword>
<evidence type="ECO:0000256" key="5">
    <source>
        <dbReference type="ARBA" id="ARBA00022519"/>
    </source>
</evidence>
<comment type="subcellular location">
    <subcellularLocation>
        <location evidence="1 12">Cell inner membrane</location>
        <topology evidence="1 12">Multi-pass membrane protein</topology>
    </subcellularLocation>
</comment>
<dbReference type="NCBIfam" id="TIGR00933">
    <property type="entry name" value="2a38"/>
    <property type="match status" value="1"/>
</dbReference>
<evidence type="ECO:0000256" key="13">
    <source>
        <dbReference type="SAM" id="Phobius"/>
    </source>
</evidence>
<gene>
    <name evidence="14" type="ORF">WOB96_06810</name>
</gene>
<keyword evidence="7 13" id="KW-0812">Transmembrane</keyword>
<evidence type="ECO:0000313" key="14">
    <source>
        <dbReference type="EMBL" id="MEK8089476.1"/>
    </source>
</evidence>
<dbReference type="RefSeq" id="WP_341370532.1">
    <property type="nucleotide sequence ID" value="NZ_JBBPCO010000005.1"/>
</dbReference>
<feature type="transmembrane region" description="Helical" evidence="13">
    <location>
        <begin position="133"/>
        <end position="153"/>
    </location>
</feature>
<keyword evidence="11 12" id="KW-0472">Membrane</keyword>
<sequence>MIQIAEVQRVLALLLLIFAQFMLLPEAVAWYYGDGGRHAFLQSYVVSMTFGILLWLPVRAVRRELRNRDGFLIVGLGWLMLSVVSALPFILSGMTGSVTDAMFEAVSGITTTGSTVFAGLDELPHALNFWRHLLHWVGGMGIIVLAVAILPFLGVGGRQIFKAETPGPMKDAALTPRIASTAKRLWLIYVGLTLVCALALWWAGMTPFDAMNHAFSAVSTGGFSTHDASIAYFDSPLIEFVLIVFMLLASINFATHYVALSGRSWRPYWRDPETRATLGVILGAGLLAALYLWSTGEYGDFRTALRYAMFNVVSVASTTGFSNTDFNLWPAFVPVLMLFLSSFAASAGSTGGGIKMVRALLLMRQGMRELRQLIHPGALDLVKFNGRRVDEQVITAIWGFFFLYVATLGFATLALVAAEMDFYSAFSAAIAHINNMGPGLNAVGPATNYGGISAPAKWILIATMLLGRLEIYTLLVLFTRAFWRY</sequence>
<evidence type="ECO:0000256" key="12">
    <source>
        <dbReference type="PIRNR" id="PIRNR006247"/>
    </source>
</evidence>
<dbReference type="Pfam" id="PF02386">
    <property type="entry name" value="TrkH"/>
    <property type="match status" value="1"/>
</dbReference>
<evidence type="ECO:0000256" key="10">
    <source>
        <dbReference type="ARBA" id="ARBA00023065"/>
    </source>
</evidence>
<dbReference type="InterPro" id="IPR003445">
    <property type="entry name" value="Cat_transpt"/>
</dbReference>
<feature type="transmembrane region" description="Helical" evidence="13">
    <location>
        <begin position="70"/>
        <end position="91"/>
    </location>
</feature>
<organism evidence="14 15">
    <name type="scientific">Thermithiobacillus plumbiphilus</name>
    <dbReference type="NCBI Taxonomy" id="1729899"/>
    <lineage>
        <taxon>Bacteria</taxon>
        <taxon>Pseudomonadati</taxon>
        <taxon>Pseudomonadota</taxon>
        <taxon>Acidithiobacillia</taxon>
        <taxon>Acidithiobacillales</taxon>
        <taxon>Thermithiobacillaceae</taxon>
        <taxon>Thermithiobacillus</taxon>
    </lineage>
</organism>
<keyword evidence="8 12" id="KW-0630">Potassium</keyword>
<accession>A0ABU9D927</accession>
<dbReference type="InterPro" id="IPR004772">
    <property type="entry name" value="TrkH"/>
</dbReference>
<comment type="similarity">
    <text evidence="2 12">Belongs to the TrkH potassium transport family.</text>
</comment>
<proteinExistence type="inferred from homology"/>
<feature type="transmembrane region" description="Helical" evidence="13">
    <location>
        <begin position="393"/>
        <end position="418"/>
    </location>
</feature>
<evidence type="ECO:0000256" key="3">
    <source>
        <dbReference type="ARBA" id="ARBA00022448"/>
    </source>
</evidence>
<keyword evidence="9 13" id="KW-1133">Transmembrane helix</keyword>
<evidence type="ECO:0000256" key="4">
    <source>
        <dbReference type="ARBA" id="ARBA00022475"/>
    </source>
</evidence>
<feature type="transmembrane region" description="Helical" evidence="13">
    <location>
        <begin position="39"/>
        <end position="58"/>
    </location>
</feature>